<name>A0A2N8PAQ6_STRNR</name>
<keyword evidence="2" id="KW-1185">Reference proteome</keyword>
<evidence type="ECO:0000313" key="1">
    <source>
        <dbReference type="EMBL" id="PNE38107.1"/>
    </source>
</evidence>
<evidence type="ECO:0000313" key="2">
    <source>
        <dbReference type="Proteomes" id="UP000236047"/>
    </source>
</evidence>
<organism evidence="1 2">
    <name type="scientific">Streptomyces noursei</name>
    <name type="common">Streptomyces albulus</name>
    <dbReference type="NCBI Taxonomy" id="1971"/>
    <lineage>
        <taxon>Bacteria</taxon>
        <taxon>Bacillati</taxon>
        <taxon>Actinomycetota</taxon>
        <taxon>Actinomycetes</taxon>
        <taxon>Kitasatosporales</taxon>
        <taxon>Streptomycetaceae</taxon>
        <taxon>Streptomyces</taxon>
    </lineage>
</organism>
<dbReference type="RefSeq" id="WP_102925595.1">
    <property type="nucleotide sequence ID" value="NZ_LJSN01000003.1"/>
</dbReference>
<reference evidence="2" key="1">
    <citation type="submission" date="2015-09" db="EMBL/GenBank/DDBJ databases">
        <authorList>
            <person name="Graham D.E."/>
            <person name="Mahan K.M."/>
            <person name="Klingeman D.M."/>
            <person name="Fida T."/>
            <person name="Giannone R.J."/>
            <person name="Hettich R.L."/>
            <person name="Parry R.J."/>
            <person name="Spain J.C."/>
        </authorList>
    </citation>
    <scope>NUCLEOTIDE SEQUENCE [LARGE SCALE GENOMIC DNA]</scope>
    <source>
        <strain evidence="2">JCM 4701</strain>
    </source>
</reference>
<sequence length="63" mass="6576">MKSNIELGVVHGIGRACLTDSSRLRIATSDCALVLRDGYAPHPYAAAVLAHVAGFPPEADRSG</sequence>
<gene>
    <name evidence="1" type="ORF">AOB60_28680</name>
</gene>
<dbReference type="EMBL" id="LJSN01000003">
    <property type="protein sequence ID" value="PNE38107.1"/>
    <property type="molecule type" value="Genomic_DNA"/>
</dbReference>
<dbReference type="AlphaFoldDB" id="A0A2N8PAQ6"/>
<dbReference type="Proteomes" id="UP000236047">
    <property type="component" value="Unassembled WGS sequence"/>
</dbReference>
<proteinExistence type="predicted"/>
<protein>
    <submittedName>
        <fullName evidence="1">Uncharacterized protein</fullName>
    </submittedName>
</protein>
<accession>A0A2N8PAQ6</accession>
<comment type="caution">
    <text evidence="1">The sequence shown here is derived from an EMBL/GenBank/DDBJ whole genome shotgun (WGS) entry which is preliminary data.</text>
</comment>